<protein>
    <submittedName>
        <fullName evidence="3">LisH domain-containing protein C1711.05</fullName>
    </submittedName>
</protein>
<name>A0ABM1AFI3_APLCA</name>
<accession>A0ABM1AFI3</accession>
<evidence type="ECO:0000313" key="2">
    <source>
        <dbReference type="Proteomes" id="UP000694888"/>
    </source>
</evidence>
<dbReference type="RefSeq" id="XP_012946653.1">
    <property type="nucleotide sequence ID" value="XM_013091199.1"/>
</dbReference>
<proteinExistence type="predicted"/>
<reference evidence="3" key="1">
    <citation type="submission" date="2025-08" db="UniProtKB">
        <authorList>
            <consortium name="RefSeq"/>
        </authorList>
    </citation>
    <scope>IDENTIFICATION</scope>
</reference>
<dbReference type="GeneID" id="106014133"/>
<sequence>MDGAEKEKDREGSASSSSTTPRKNKRYTKTARDRQSRDEANNSTNNPGSDSSSSNGTEVARKAESATVSNDGSRKVVFDLEESSTSNEENTEAEEEIGPLISARPSLSAQSSFDGLISDPAAHTPKMRHTMSGIS</sequence>
<dbReference type="Proteomes" id="UP000694888">
    <property type="component" value="Unplaced"/>
</dbReference>
<feature type="non-terminal residue" evidence="3">
    <location>
        <position position="135"/>
    </location>
</feature>
<keyword evidence="2" id="KW-1185">Reference proteome</keyword>
<feature type="region of interest" description="Disordered" evidence="1">
    <location>
        <begin position="1"/>
        <end position="135"/>
    </location>
</feature>
<feature type="compositionally biased region" description="Low complexity" evidence="1">
    <location>
        <begin position="41"/>
        <end position="55"/>
    </location>
</feature>
<feature type="compositionally biased region" description="Basic and acidic residues" evidence="1">
    <location>
        <begin position="30"/>
        <end position="40"/>
    </location>
</feature>
<organism evidence="2 3">
    <name type="scientific">Aplysia californica</name>
    <name type="common">California sea hare</name>
    <dbReference type="NCBI Taxonomy" id="6500"/>
    <lineage>
        <taxon>Eukaryota</taxon>
        <taxon>Metazoa</taxon>
        <taxon>Spiralia</taxon>
        <taxon>Lophotrochozoa</taxon>
        <taxon>Mollusca</taxon>
        <taxon>Gastropoda</taxon>
        <taxon>Heterobranchia</taxon>
        <taxon>Euthyneura</taxon>
        <taxon>Tectipleura</taxon>
        <taxon>Aplysiida</taxon>
        <taxon>Aplysioidea</taxon>
        <taxon>Aplysiidae</taxon>
        <taxon>Aplysia</taxon>
    </lineage>
</organism>
<evidence type="ECO:0000313" key="3">
    <source>
        <dbReference type="RefSeq" id="XP_012946653.1"/>
    </source>
</evidence>
<gene>
    <name evidence="3" type="primary">LOC106014133</name>
</gene>
<feature type="compositionally biased region" description="Basic and acidic residues" evidence="1">
    <location>
        <begin position="1"/>
        <end position="12"/>
    </location>
</feature>
<evidence type="ECO:0000256" key="1">
    <source>
        <dbReference type="SAM" id="MobiDB-lite"/>
    </source>
</evidence>